<reference evidence="2 3" key="1">
    <citation type="submission" date="2019-11" db="EMBL/GenBank/DDBJ databases">
        <title>Comparative genomics of hydrocarbon-degrading Desulfosarcina strains.</title>
        <authorList>
            <person name="Watanabe M."/>
            <person name="Kojima H."/>
            <person name="Fukui M."/>
        </authorList>
    </citation>
    <scope>NUCLEOTIDE SEQUENCE [LARGE SCALE GENOMIC DNA]</scope>
    <source>
        <strain evidence="2 3">PP31</strain>
    </source>
</reference>
<evidence type="ECO:0000313" key="3">
    <source>
        <dbReference type="Proteomes" id="UP000427769"/>
    </source>
</evidence>
<dbReference type="AlphaFoldDB" id="A0A5K7Z2Q5"/>
<evidence type="ECO:0000256" key="1">
    <source>
        <dbReference type="SAM" id="MobiDB-lite"/>
    </source>
</evidence>
<name>A0A5K7Z2Q5_9BACT</name>
<feature type="region of interest" description="Disordered" evidence="1">
    <location>
        <begin position="20"/>
        <end position="82"/>
    </location>
</feature>
<proteinExistence type="predicted"/>
<evidence type="ECO:0008006" key="4">
    <source>
        <dbReference type="Google" id="ProtNLM"/>
    </source>
</evidence>
<evidence type="ECO:0000313" key="2">
    <source>
        <dbReference type="EMBL" id="BBO74549.1"/>
    </source>
</evidence>
<dbReference type="RefSeq" id="WP_155303568.1">
    <property type="nucleotide sequence ID" value="NZ_AP021875.1"/>
</dbReference>
<dbReference type="EMBL" id="AP021875">
    <property type="protein sequence ID" value="BBO74549.1"/>
    <property type="molecule type" value="Genomic_DNA"/>
</dbReference>
<dbReference type="OrthoDB" id="8858565at2"/>
<dbReference type="InterPro" id="IPR018691">
    <property type="entry name" value="DUF2188"/>
</dbReference>
<organism evidence="2 3">
    <name type="scientific">Desulfosarcina widdelii</name>
    <dbReference type="NCBI Taxonomy" id="947919"/>
    <lineage>
        <taxon>Bacteria</taxon>
        <taxon>Pseudomonadati</taxon>
        <taxon>Thermodesulfobacteriota</taxon>
        <taxon>Desulfobacteria</taxon>
        <taxon>Desulfobacterales</taxon>
        <taxon>Desulfosarcinaceae</taxon>
        <taxon>Desulfosarcina</taxon>
    </lineage>
</organism>
<gene>
    <name evidence="2" type="ORF">DSCW_19660</name>
</gene>
<dbReference type="Pfam" id="PF09954">
    <property type="entry name" value="DUF2188"/>
    <property type="match status" value="1"/>
</dbReference>
<feature type="compositionally biased region" description="Basic and acidic residues" evidence="1">
    <location>
        <begin position="20"/>
        <end position="39"/>
    </location>
</feature>
<sequence>MSKGRDRTIYKRNDGKWVNKRNDSERASSVHSTQKEAIGKAKGMLKTSGGGELTVKGINGKIRSKDTIAPGNDPYPPKDTEH</sequence>
<accession>A0A5K7Z2Q5</accession>
<dbReference type="KEGG" id="dwd:DSCW_19660"/>
<protein>
    <recommendedName>
        <fullName evidence="4">DUF2188 domain-containing protein</fullName>
    </recommendedName>
</protein>
<keyword evidence="3" id="KW-1185">Reference proteome</keyword>
<dbReference type="Proteomes" id="UP000427769">
    <property type="component" value="Chromosome"/>
</dbReference>